<evidence type="ECO:0000313" key="1">
    <source>
        <dbReference type="EMBL" id="SVD61562.1"/>
    </source>
</evidence>
<reference evidence="1" key="1">
    <citation type="submission" date="2018-05" db="EMBL/GenBank/DDBJ databases">
        <authorList>
            <person name="Lanie J.A."/>
            <person name="Ng W.-L."/>
            <person name="Kazmierczak K.M."/>
            <person name="Andrzejewski T.M."/>
            <person name="Davidsen T.M."/>
            <person name="Wayne K.J."/>
            <person name="Tettelin H."/>
            <person name="Glass J.I."/>
            <person name="Rusch D."/>
            <person name="Podicherti R."/>
            <person name="Tsui H.-C.T."/>
            <person name="Winkler M.E."/>
        </authorList>
    </citation>
    <scope>NUCLEOTIDE SEQUENCE</scope>
</reference>
<name>A0A382WRV2_9ZZZZ</name>
<accession>A0A382WRV2</accession>
<gene>
    <name evidence="1" type="ORF">METZ01_LOCUS414416</name>
</gene>
<protein>
    <submittedName>
        <fullName evidence="1">Uncharacterized protein</fullName>
    </submittedName>
</protein>
<dbReference type="AlphaFoldDB" id="A0A382WRV2"/>
<dbReference type="EMBL" id="UINC01162031">
    <property type="protein sequence ID" value="SVD61562.1"/>
    <property type="molecule type" value="Genomic_DNA"/>
</dbReference>
<proteinExistence type="predicted"/>
<sequence length="27" mass="3196">MKKSKKVEFNVNEIKKVTRRRFISTAG</sequence>
<organism evidence="1">
    <name type="scientific">marine metagenome</name>
    <dbReference type="NCBI Taxonomy" id="408172"/>
    <lineage>
        <taxon>unclassified sequences</taxon>
        <taxon>metagenomes</taxon>
        <taxon>ecological metagenomes</taxon>
    </lineage>
</organism>
<feature type="non-terminal residue" evidence="1">
    <location>
        <position position="27"/>
    </location>
</feature>